<dbReference type="SUPFAM" id="SSF48498">
    <property type="entry name" value="Tetracyclin repressor-like, C-terminal domain"/>
    <property type="match status" value="1"/>
</dbReference>
<protein>
    <submittedName>
        <fullName evidence="4">TetR family transcriptional regulator</fullName>
    </submittedName>
</protein>
<dbReference type="Pfam" id="PF00440">
    <property type="entry name" value="TetR_N"/>
    <property type="match status" value="1"/>
</dbReference>
<name>A0A172UFM5_9MYCO</name>
<evidence type="ECO:0000313" key="4">
    <source>
        <dbReference type="EMBL" id="ANE77927.1"/>
    </source>
</evidence>
<dbReference type="KEGG" id="madi:A7U43_00045"/>
<dbReference type="PANTHER" id="PTHR30055:SF226">
    <property type="entry name" value="HTH-TYPE TRANSCRIPTIONAL REGULATOR PKSA"/>
    <property type="match status" value="1"/>
</dbReference>
<proteinExistence type="predicted"/>
<evidence type="ECO:0000259" key="3">
    <source>
        <dbReference type="PROSITE" id="PS50977"/>
    </source>
</evidence>
<dbReference type="GO" id="GO:0003700">
    <property type="term" value="F:DNA-binding transcription factor activity"/>
    <property type="evidence" value="ECO:0007669"/>
    <property type="project" value="TreeGrafter"/>
</dbReference>
<dbReference type="EMBL" id="CP015596">
    <property type="protein sequence ID" value="ANE77927.1"/>
    <property type="molecule type" value="Genomic_DNA"/>
</dbReference>
<dbReference type="SUPFAM" id="SSF46689">
    <property type="entry name" value="Homeodomain-like"/>
    <property type="match status" value="1"/>
</dbReference>
<keyword evidence="1 2" id="KW-0238">DNA-binding</keyword>
<dbReference type="GO" id="GO:0000976">
    <property type="term" value="F:transcription cis-regulatory region binding"/>
    <property type="evidence" value="ECO:0007669"/>
    <property type="project" value="TreeGrafter"/>
</dbReference>
<dbReference type="PRINTS" id="PR00455">
    <property type="entry name" value="HTHTETR"/>
</dbReference>
<evidence type="ECO:0000256" key="2">
    <source>
        <dbReference type="PROSITE-ProRule" id="PRU00335"/>
    </source>
</evidence>
<evidence type="ECO:0000313" key="5">
    <source>
        <dbReference type="EMBL" id="ANE82523.1"/>
    </source>
</evidence>
<dbReference type="InterPro" id="IPR050109">
    <property type="entry name" value="HTH-type_TetR-like_transc_reg"/>
</dbReference>
<dbReference type="EMBL" id="CP015596">
    <property type="protein sequence ID" value="ANE82523.1"/>
    <property type="molecule type" value="Genomic_DNA"/>
</dbReference>
<dbReference type="KEGG" id="madi:A7U43_27580"/>
<organism evidence="4 6">
    <name type="scientific">Mycobacterium adipatum</name>
    <dbReference type="NCBI Taxonomy" id="1682113"/>
    <lineage>
        <taxon>Bacteria</taxon>
        <taxon>Bacillati</taxon>
        <taxon>Actinomycetota</taxon>
        <taxon>Actinomycetes</taxon>
        <taxon>Mycobacteriales</taxon>
        <taxon>Mycobacteriaceae</taxon>
        <taxon>Mycobacterium</taxon>
    </lineage>
</organism>
<dbReference type="PROSITE" id="PS50977">
    <property type="entry name" value="HTH_TETR_2"/>
    <property type="match status" value="1"/>
</dbReference>
<dbReference type="PANTHER" id="PTHR30055">
    <property type="entry name" value="HTH-TYPE TRANSCRIPTIONAL REGULATOR RUTR"/>
    <property type="match status" value="1"/>
</dbReference>
<accession>A0A172UFM5</accession>
<dbReference type="OrthoDB" id="7252896at2"/>
<dbReference type="Proteomes" id="UP000077143">
    <property type="component" value="Chromosome"/>
</dbReference>
<dbReference type="InterPro" id="IPR009057">
    <property type="entry name" value="Homeodomain-like_sf"/>
</dbReference>
<dbReference type="RefSeq" id="WP_067989687.1">
    <property type="nucleotide sequence ID" value="NZ_CP015596.1"/>
</dbReference>
<evidence type="ECO:0000256" key="1">
    <source>
        <dbReference type="ARBA" id="ARBA00023125"/>
    </source>
</evidence>
<dbReference type="Gene3D" id="1.10.357.10">
    <property type="entry name" value="Tetracycline Repressor, domain 2"/>
    <property type="match status" value="1"/>
</dbReference>
<keyword evidence="6" id="KW-1185">Reference proteome</keyword>
<dbReference type="InterPro" id="IPR001647">
    <property type="entry name" value="HTH_TetR"/>
</dbReference>
<reference evidence="4 6" key="1">
    <citation type="submission" date="2016-05" db="EMBL/GenBank/DDBJ databases">
        <title>Complete genome sequence of a phthalic acid esters degrading Mycobacterium sp. YC-RL4.</title>
        <authorList>
            <person name="Ren L."/>
            <person name="Fan S."/>
            <person name="Ruth N."/>
            <person name="Jia Y."/>
            <person name="Wang J."/>
            <person name="Qiao C."/>
        </authorList>
    </citation>
    <scope>NUCLEOTIDE SEQUENCE [LARGE SCALE GENOMIC DNA]</scope>
    <source>
        <strain evidence="4 6">YC-RL4</strain>
    </source>
</reference>
<dbReference type="AlphaFoldDB" id="A0A172UFM5"/>
<dbReference type="STRING" id="1682113.A7U43_00045"/>
<dbReference type="InterPro" id="IPR045823">
    <property type="entry name" value="TetR_C_32"/>
</dbReference>
<gene>
    <name evidence="4" type="ORF">A7U43_00045</name>
    <name evidence="5" type="ORF">A7U43_27580</name>
</gene>
<sequence>MARTRIPAAQRRARILDAAVEAFAEHGFAEAKMQDIAKLAGVVPSVLYDHFGSKRELHIAVLELHAEQLRERSLRRVEGATAEELVRASISNYFEFVEADPFMWRFLHRDPPADPQTAAVVQEIADRGTAAIADLIRFGAGDTKSVRGITLDDSAWILARATQSACHGVATWWYENRSVPRERVVELVSMLLWQGFDGMLKQASR</sequence>
<dbReference type="InterPro" id="IPR036271">
    <property type="entry name" value="Tet_transcr_reg_TetR-rel_C_sf"/>
</dbReference>
<evidence type="ECO:0000313" key="6">
    <source>
        <dbReference type="Proteomes" id="UP000077143"/>
    </source>
</evidence>
<dbReference type="Pfam" id="PF19344">
    <property type="entry name" value="TetR_C_32"/>
    <property type="match status" value="1"/>
</dbReference>
<feature type="domain" description="HTH tetR-type" evidence="3">
    <location>
        <begin position="9"/>
        <end position="69"/>
    </location>
</feature>
<feature type="DNA-binding region" description="H-T-H motif" evidence="2">
    <location>
        <begin position="32"/>
        <end position="51"/>
    </location>
</feature>